<dbReference type="InterPro" id="IPR036291">
    <property type="entry name" value="NAD(P)-bd_dom_sf"/>
</dbReference>
<dbReference type="Pfam" id="PF01370">
    <property type="entry name" value="Epimerase"/>
    <property type="match status" value="1"/>
</dbReference>
<dbReference type="Gene3D" id="3.90.25.10">
    <property type="entry name" value="UDP-galactose 4-epimerase, domain 1"/>
    <property type="match status" value="1"/>
</dbReference>
<dbReference type="OrthoDB" id="4907at2157"/>
<keyword evidence="3" id="KW-1185">Reference proteome</keyword>
<dbReference type="EMBL" id="FOYS01000006">
    <property type="protein sequence ID" value="SFR66917.1"/>
    <property type="molecule type" value="Genomic_DNA"/>
</dbReference>
<dbReference type="Proteomes" id="UP000243250">
    <property type="component" value="Unassembled WGS sequence"/>
</dbReference>
<dbReference type="AlphaFoldDB" id="A0A1I6IJF6"/>
<evidence type="ECO:0000259" key="1">
    <source>
        <dbReference type="Pfam" id="PF01370"/>
    </source>
</evidence>
<dbReference type="SUPFAM" id="SSF51735">
    <property type="entry name" value="NAD(P)-binding Rossmann-fold domains"/>
    <property type="match status" value="1"/>
</dbReference>
<proteinExistence type="predicted"/>
<evidence type="ECO:0000313" key="3">
    <source>
        <dbReference type="Proteomes" id="UP000243250"/>
    </source>
</evidence>
<dbReference type="InterPro" id="IPR050177">
    <property type="entry name" value="Lipid_A_modif_metabolic_enz"/>
</dbReference>
<dbReference type="RefSeq" id="WP_089882953.1">
    <property type="nucleotide sequence ID" value="NZ_FOYS01000006.1"/>
</dbReference>
<dbReference type="STRING" id="555875.SAMN04488124_3300"/>
<name>A0A1I6IJF6_9EURY</name>
<feature type="domain" description="NAD-dependent epimerase/dehydratase" evidence="1">
    <location>
        <begin position="10"/>
        <end position="253"/>
    </location>
</feature>
<dbReference type="Gene3D" id="3.40.50.720">
    <property type="entry name" value="NAD(P)-binding Rossmann-like Domain"/>
    <property type="match status" value="1"/>
</dbReference>
<evidence type="ECO:0000313" key="2">
    <source>
        <dbReference type="EMBL" id="SFR66917.1"/>
    </source>
</evidence>
<gene>
    <name evidence="2" type="ORF">SAMN04488124_3300</name>
</gene>
<sequence>MIVDWKDCSVLVTGGGGFIGSFLTERLVELGADVVVADNFSRGDLGKIEHLLEDIELRRVDLTTHSGCVAATEGVDTVFHLAASVGGIHYIQRENVGGLTPSVLMNQQMLEAARINGVDRFLFASSACIYRQQHDGLNLFSEEQGIPADPHSTYGWAKVLGEVACDAYRKDTGMQTDSVRIFNAYGPRESLDPSSSHVIPSLCRKVIEAADGGTIELFGDGSQERGFIYVTDLVDGMIRVVETDTDGTPLNLGNSNDVVSITSLAEKIIEISGKNLSIEHDLSKPTGTDRYAADMTKMKQTLEWEPTISIDDGLRRVYEWAEDELGHTRQAVAADGGQQDE</sequence>
<dbReference type="InterPro" id="IPR001509">
    <property type="entry name" value="Epimerase_deHydtase"/>
</dbReference>
<organism evidence="2 3">
    <name type="scientific">Halogeometricum limi</name>
    <dbReference type="NCBI Taxonomy" id="555875"/>
    <lineage>
        <taxon>Archaea</taxon>
        <taxon>Methanobacteriati</taxon>
        <taxon>Methanobacteriota</taxon>
        <taxon>Stenosarchaea group</taxon>
        <taxon>Halobacteria</taxon>
        <taxon>Halobacteriales</taxon>
        <taxon>Haloferacaceae</taxon>
        <taxon>Halogeometricum</taxon>
    </lineage>
</organism>
<accession>A0A1I6IJF6</accession>
<protein>
    <submittedName>
        <fullName evidence="2">UDP-glucose 4-epimerase</fullName>
    </submittedName>
</protein>
<dbReference type="PANTHER" id="PTHR43245:SF13">
    <property type="entry name" value="UDP-D-APIOSE_UDP-D-XYLOSE SYNTHASE 2"/>
    <property type="match status" value="1"/>
</dbReference>
<dbReference type="PANTHER" id="PTHR43245">
    <property type="entry name" value="BIFUNCTIONAL POLYMYXIN RESISTANCE PROTEIN ARNA"/>
    <property type="match status" value="1"/>
</dbReference>
<reference evidence="3" key="1">
    <citation type="submission" date="2016-10" db="EMBL/GenBank/DDBJ databases">
        <authorList>
            <person name="Varghese N."/>
            <person name="Submissions S."/>
        </authorList>
    </citation>
    <scope>NUCLEOTIDE SEQUENCE [LARGE SCALE GENOMIC DNA]</scope>
    <source>
        <strain evidence="3">CGMCC 1.8711</strain>
    </source>
</reference>